<keyword evidence="3" id="KW-1185">Reference proteome</keyword>
<sequence>MPVPKEEDKQKAKPPSGAVPDPTPRIINAPEISLTPEEIARQRHEFAAVKLGEGAEQMVRRAAAELALSPPPVTRYLKSSDTWATYVPDGLISASQWPEILEEAERRFMPDAEPKISRAERLAERSRRKEN</sequence>
<organism evidence="2 3">
    <name type="scientific">Neonectria punicea</name>
    <dbReference type="NCBI Taxonomy" id="979145"/>
    <lineage>
        <taxon>Eukaryota</taxon>
        <taxon>Fungi</taxon>
        <taxon>Dikarya</taxon>
        <taxon>Ascomycota</taxon>
        <taxon>Pezizomycotina</taxon>
        <taxon>Sordariomycetes</taxon>
        <taxon>Hypocreomycetidae</taxon>
        <taxon>Hypocreales</taxon>
        <taxon>Nectriaceae</taxon>
        <taxon>Neonectria</taxon>
    </lineage>
</organism>
<evidence type="ECO:0000313" key="3">
    <source>
        <dbReference type="Proteomes" id="UP001498476"/>
    </source>
</evidence>
<reference evidence="2 3" key="1">
    <citation type="journal article" date="2025" name="Microbiol. Resour. Announc.">
        <title>Draft genome sequences for Neonectria magnoliae and Neonectria punicea, canker pathogens of Liriodendron tulipifera and Acer saccharum in West Virginia.</title>
        <authorList>
            <person name="Petronek H.M."/>
            <person name="Kasson M.T."/>
            <person name="Metheny A.M."/>
            <person name="Stauder C.M."/>
            <person name="Lovett B."/>
            <person name="Lynch S.C."/>
            <person name="Garnas J.R."/>
            <person name="Kasson L.R."/>
            <person name="Stajich J.E."/>
        </authorList>
    </citation>
    <scope>NUCLEOTIDE SEQUENCE [LARGE SCALE GENOMIC DNA]</scope>
    <source>
        <strain evidence="2 3">NRRL 64653</strain>
    </source>
</reference>
<dbReference type="Proteomes" id="UP001498476">
    <property type="component" value="Unassembled WGS sequence"/>
</dbReference>
<evidence type="ECO:0000313" key="2">
    <source>
        <dbReference type="EMBL" id="KAK7416736.1"/>
    </source>
</evidence>
<comment type="caution">
    <text evidence="2">The sequence shown here is derived from an EMBL/GenBank/DDBJ whole genome shotgun (WGS) entry which is preliminary data.</text>
</comment>
<protein>
    <submittedName>
        <fullName evidence="2">Uncharacterized protein</fullName>
    </submittedName>
</protein>
<name>A0ABR1H6K1_9HYPO</name>
<evidence type="ECO:0000256" key="1">
    <source>
        <dbReference type="SAM" id="MobiDB-lite"/>
    </source>
</evidence>
<gene>
    <name evidence="2" type="ORF">QQX98_005062</name>
</gene>
<dbReference type="EMBL" id="JAZAVJ010000065">
    <property type="protein sequence ID" value="KAK7416736.1"/>
    <property type="molecule type" value="Genomic_DNA"/>
</dbReference>
<accession>A0ABR1H6K1</accession>
<feature type="region of interest" description="Disordered" evidence="1">
    <location>
        <begin position="111"/>
        <end position="131"/>
    </location>
</feature>
<feature type="compositionally biased region" description="Basic and acidic residues" evidence="1">
    <location>
        <begin position="1"/>
        <end position="11"/>
    </location>
</feature>
<proteinExistence type="predicted"/>
<feature type="region of interest" description="Disordered" evidence="1">
    <location>
        <begin position="1"/>
        <end position="27"/>
    </location>
</feature>